<reference evidence="4" key="1">
    <citation type="journal article" date="2018" name="Nat. Microbiol.">
        <title>Leveraging single-cell genomics to expand the fungal tree of life.</title>
        <authorList>
            <person name="Ahrendt S.R."/>
            <person name="Quandt C.A."/>
            <person name="Ciobanu D."/>
            <person name="Clum A."/>
            <person name="Salamov A."/>
            <person name="Andreopoulos B."/>
            <person name="Cheng J.F."/>
            <person name="Woyke T."/>
            <person name="Pelin A."/>
            <person name="Henrissat B."/>
            <person name="Reynolds N.K."/>
            <person name="Benny G.L."/>
            <person name="Smith M.E."/>
            <person name="James T.Y."/>
            <person name="Grigoriev I.V."/>
        </authorList>
    </citation>
    <scope>NUCLEOTIDE SEQUENCE [LARGE SCALE GENOMIC DNA]</scope>
    <source>
        <strain evidence="4">ATCC 52028</strain>
    </source>
</reference>
<dbReference type="OrthoDB" id="424794at2759"/>
<feature type="domain" description="Pseudouridine synthase RsuA/RluA-like" evidence="2">
    <location>
        <begin position="158"/>
        <end position="339"/>
    </location>
</feature>
<dbReference type="STRING" id="1555241.A0A4P9X6E8"/>
<dbReference type="SUPFAM" id="SSF55120">
    <property type="entry name" value="Pseudouridine synthase"/>
    <property type="match status" value="1"/>
</dbReference>
<dbReference type="Gene3D" id="3.30.2350.10">
    <property type="entry name" value="Pseudouridine synthase"/>
    <property type="match status" value="1"/>
</dbReference>
<organism evidence="3 4">
    <name type="scientific">Caulochytrium protostelioides</name>
    <dbReference type="NCBI Taxonomy" id="1555241"/>
    <lineage>
        <taxon>Eukaryota</taxon>
        <taxon>Fungi</taxon>
        <taxon>Fungi incertae sedis</taxon>
        <taxon>Chytridiomycota</taxon>
        <taxon>Chytridiomycota incertae sedis</taxon>
        <taxon>Chytridiomycetes</taxon>
        <taxon>Caulochytriales</taxon>
        <taxon>Caulochytriaceae</taxon>
        <taxon>Caulochytrium</taxon>
    </lineage>
</organism>
<dbReference type="Pfam" id="PF00849">
    <property type="entry name" value="PseudoU_synth_2"/>
    <property type="match status" value="1"/>
</dbReference>
<evidence type="ECO:0000313" key="4">
    <source>
        <dbReference type="Proteomes" id="UP000274922"/>
    </source>
</evidence>
<dbReference type="GO" id="GO:0009982">
    <property type="term" value="F:pseudouridine synthase activity"/>
    <property type="evidence" value="ECO:0007669"/>
    <property type="project" value="InterPro"/>
</dbReference>
<feature type="non-terminal residue" evidence="3">
    <location>
        <position position="356"/>
    </location>
</feature>
<protein>
    <recommendedName>
        <fullName evidence="2">Pseudouridine synthase RsuA/RluA-like domain-containing protein</fullName>
    </recommendedName>
</protein>
<dbReference type="PROSITE" id="PS01129">
    <property type="entry name" value="PSI_RLU"/>
    <property type="match status" value="1"/>
</dbReference>
<feature type="compositionally biased region" description="Low complexity" evidence="1">
    <location>
        <begin position="36"/>
        <end position="45"/>
    </location>
</feature>
<gene>
    <name evidence="3" type="ORF">CXG81DRAFT_13052</name>
</gene>
<feature type="region of interest" description="Disordered" evidence="1">
    <location>
        <begin position="27"/>
        <end position="51"/>
    </location>
</feature>
<keyword evidence="4" id="KW-1185">Reference proteome</keyword>
<dbReference type="EMBL" id="ML014208">
    <property type="protein sequence ID" value="RKP00600.1"/>
    <property type="molecule type" value="Genomic_DNA"/>
</dbReference>
<dbReference type="InterPro" id="IPR006145">
    <property type="entry name" value="PsdUridine_synth_RsuA/RluA"/>
</dbReference>
<accession>A0A4P9X6E8</accession>
<evidence type="ECO:0000259" key="2">
    <source>
        <dbReference type="Pfam" id="PF00849"/>
    </source>
</evidence>
<dbReference type="PANTHER" id="PTHR21600">
    <property type="entry name" value="MITOCHONDRIAL RNA PSEUDOURIDINE SYNTHASE"/>
    <property type="match status" value="1"/>
</dbReference>
<dbReference type="InterPro" id="IPR006224">
    <property type="entry name" value="PsdUridine_synth_RluA-like_CS"/>
</dbReference>
<dbReference type="AlphaFoldDB" id="A0A4P9X6E8"/>
<dbReference type="InterPro" id="IPR020103">
    <property type="entry name" value="PsdUridine_synth_cat_dom_sf"/>
</dbReference>
<evidence type="ECO:0000313" key="3">
    <source>
        <dbReference type="EMBL" id="RKP00600.1"/>
    </source>
</evidence>
<dbReference type="PANTHER" id="PTHR21600:SF40">
    <property type="entry name" value="PSEUDOURIDYLATE SYNTHASE RPUSD2"/>
    <property type="match status" value="1"/>
</dbReference>
<dbReference type="GO" id="GO:0003723">
    <property type="term" value="F:RNA binding"/>
    <property type="evidence" value="ECO:0007669"/>
    <property type="project" value="InterPro"/>
</dbReference>
<evidence type="ECO:0000256" key="1">
    <source>
        <dbReference type="SAM" id="MobiDB-lite"/>
    </source>
</evidence>
<sequence length="356" mass="38113">MARATAAAAIPAAIHAACRDLPRRAAPAVGATAGQPKPSMPSSSPSIPPPTVPLAPPPPVWYTEGRLRKVQPYPYVYTSRMKGRWLGRTLMDVFATEFLDQTADVYADKIDRGFITLNGSRARPDHVLGPNDVLRHALHRHEPPILATPPTLLYADAQLVVVDKPPSVPVHPSGRYHFQTLTALLAAPPLALGELYPVNRIDRLTSGIVLLARTPRAAARMGAAMAARRLAKTYLAVVRGRFPDSATMAAPLVCAAPIACVEFKMGLNHVDAANGKPCETHFVKLADGWLPAASAEHSLPGSAKTSVTGSADDARELVSLVLCRPVTGRTHQIRVHLQHLGHPIANDPLYATSPWG</sequence>
<proteinExistence type="predicted"/>
<dbReference type="InterPro" id="IPR050188">
    <property type="entry name" value="RluA_PseudoU_synthase"/>
</dbReference>
<dbReference type="GO" id="GO:0000455">
    <property type="term" value="P:enzyme-directed rRNA pseudouridine synthesis"/>
    <property type="evidence" value="ECO:0007669"/>
    <property type="project" value="TreeGrafter"/>
</dbReference>
<name>A0A4P9X6E8_9FUNG</name>
<dbReference type="Proteomes" id="UP000274922">
    <property type="component" value="Unassembled WGS sequence"/>
</dbReference>